<protein>
    <submittedName>
        <fullName evidence="2">Uncharacterized protein</fullName>
    </submittedName>
</protein>
<evidence type="ECO:0000313" key="3">
    <source>
        <dbReference type="Proteomes" id="UP000671828"/>
    </source>
</evidence>
<dbReference type="EMBL" id="JAFBCL010000001">
    <property type="protein sequence ID" value="MBM7809812.1"/>
    <property type="molecule type" value="Genomic_DNA"/>
</dbReference>
<dbReference type="EMBL" id="CP072788">
    <property type="protein sequence ID" value="QTR04089.1"/>
    <property type="molecule type" value="Genomic_DNA"/>
</dbReference>
<evidence type="ECO:0000313" key="4">
    <source>
        <dbReference type="Proteomes" id="UP001195724"/>
    </source>
</evidence>
<name>A0A8T8I0C3_9PSEU</name>
<evidence type="ECO:0000313" key="1">
    <source>
        <dbReference type="EMBL" id="MBM7809812.1"/>
    </source>
</evidence>
<keyword evidence="4" id="KW-1185">Reference proteome</keyword>
<reference evidence="1 4" key="1">
    <citation type="submission" date="2021-01" db="EMBL/GenBank/DDBJ databases">
        <title>Sequencing the genomes of 1000 actinobacteria strains.</title>
        <authorList>
            <person name="Klenk H.-P."/>
        </authorList>
    </citation>
    <scope>NUCLEOTIDE SEQUENCE [LARGE SCALE GENOMIC DNA]</scope>
    <source>
        <strain evidence="1 4">DSM 44581</strain>
    </source>
</reference>
<dbReference type="AlphaFoldDB" id="A0A8T8I0C3"/>
<organism evidence="2 3">
    <name type="scientific">Saccharothrix algeriensis</name>
    <dbReference type="NCBI Taxonomy" id="173560"/>
    <lineage>
        <taxon>Bacteria</taxon>
        <taxon>Bacillati</taxon>
        <taxon>Actinomycetota</taxon>
        <taxon>Actinomycetes</taxon>
        <taxon>Pseudonocardiales</taxon>
        <taxon>Pseudonocardiaceae</taxon>
        <taxon>Saccharothrix</taxon>
    </lineage>
</organism>
<dbReference type="RefSeq" id="WP_204840875.1">
    <property type="nucleotide sequence ID" value="NZ_JAFBCL010000001.1"/>
</dbReference>
<reference evidence="2" key="2">
    <citation type="submission" date="2021-04" db="EMBL/GenBank/DDBJ databases">
        <title>Saccharothrix algeriensis WGS.</title>
        <authorList>
            <person name="Stuskova K."/>
            <person name="Hakalova E."/>
            <person name="Tebbal A.B."/>
            <person name="Eichmeier A."/>
        </authorList>
    </citation>
    <scope>NUCLEOTIDE SEQUENCE</scope>
    <source>
        <strain evidence="2">NRRL B-24137</strain>
    </source>
</reference>
<proteinExistence type="predicted"/>
<sequence length="98" mass="11184">MSAPTMNHQATGYDAQQAYCTAKAAELAYRDHEQIEATAREWGFDRVRHHRSTFSARKRLPFAPIPVGDVRPLRTVKARPRARRIRSRHSALCSIGVR</sequence>
<evidence type="ECO:0000313" key="2">
    <source>
        <dbReference type="EMBL" id="QTR04089.1"/>
    </source>
</evidence>
<dbReference type="Proteomes" id="UP000671828">
    <property type="component" value="Chromosome"/>
</dbReference>
<gene>
    <name evidence="2" type="ORF">J7S33_03615</name>
    <name evidence="1" type="ORF">JOE68_000677</name>
</gene>
<dbReference type="Proteomes" id="UP001195724">
    <property type="component" value="Unassembled WGS sequence"/>
</dbReference>
<accession>A0A8T8I0C3</accession>